<dbReference type="GO" id="GO:0046872">
    <property type="term" value="F:metal ion binding"/>
    <property type="evidence" value="ECO:0007669"/>
    <property type="project" value="UniProtKB-KW"/>
</dbReference>
<dbReference type="Gene3D" id="3.90.1590.10">
    <property type="entry name" value="glutathione-dependent formaldehyde- activating enzyme (gfa)"/>
    <property type="match status" value="1"/>
</dbReference>
<dbReference type="EMBL" id="KN817521">
    <property type="protein sequence ID" value="KJA28586.1"/>
    <property type="molecule type" value="Genomic_DNA"/>
</dbReference>
<keyword evidence="4" id="KW-0456">Lyase</keyword>
<dbReference type="OMA" id="AMGYCHC"/>
<gene>
    <name evidence="6" type="ORF">HYPSUDRAFT_34028</name>
</gene>
<keyword evidence="7" id="KW-1185">Reference proteome</keyword>
<reference evidence="7" key="1">
    <citation type="submission" date="2014-04" db="EMBL/GenBank/DDBJ databases">
        <title>Evolutionary Origins and Diversification of the Mycorrhizal Mutualists.</title>
        <authorList>
            <consortium name="DOE Joint Genome Institute"/>
            <consortium name="Mycorrhizal Genomics Consortium"/>
            <person name="Kohler A."/>
            <person name="Kuo A."/>
            <person name="Nagy L.G."/>
            <person name="Floudas D."/>
            <person name="Copeland A."/>
            <person name="Barry K.W."/>
            <person name="Cichocki N."/>
            <person name="Veneault-Fourrey C."/>
            <person name="LaButti K."/>
            <person name="Lindquist E.A."/>
            <person name="Lipzen A."/>
            <person name="Lundell T."/>
            <person name="Morin E."/>
            <person name="Murat C."/>
            <person name="Riley R."/>
            <person name="Ohm R."/>
            <person name="Sun H."/>
            <person name="Tunlid A."/>
            <person name="Henrissat B."/>
            <person name="Grigoriev I.V."/>
            <person name="Hibbett D.S."/>
            <person name="Martin F."/>
        </authorList>
    </citation>
    <scope>NUCLEOTIDE SEQUENCE [LARGE SCALE GENOMIC DNA]</scope>
    <source>
        <strain evidence="7">FD-334 SS-4</strain>
    </source>
</reference>
<keyword evidence="2" id="KW-0479">Metal-binding</keyword>
<dbReference type="PANTHER" id="PTHR33337:SF40">
    <property type="entry name" value="CENP-V_GFA DOMAIN-CONTAINING PROTEIN-RELATED"/>
    <property type="match status" value="1"/>
</dbReference>
<evidence type="ECO:0000313" key="7">
    <source>
        <dbReference type="Proteomes" id="UP000054270"/>
    </source>
</evidence>
<dbReference type="PROSITE" id="PS51891">
    <property type="entry name" value="CENP_V_GFA"/>
    <property type="match status" value="1"/>
</dbReference>
<evidence type="ECO:0000313" key="6">
    <source>
        <dbReference type="EMBL" id="KJA28586.1"/>
    </source>
</evidence>
<sequence>MPTDSESDRFSPSVDVDVVHRGGCFCGSVSYEVKGLPSLSAYCHCSLCQRLNAAAFIVTCHFPAPQFTWTQNTQHIDELIESYAVASKPWKIRWRCKKCGCTVASNNIKAKTWSVWGAQLERNDKGRIIGWDTIKPTAHIFYDTRLADVADDLSKWNGYEGKSERLG</sequence>
<comment type="similarity">
    <text evidence="1">Belongs to the Gfa family.</text>
</comment>
<evidence type="ECO:0000256" key="1">
    <source>
        <dbReference type="ARBA" id="ARBA00005495"/>
    </source>
</evidence>
<dbReference type="AlphaFoldDB" id="A0A0D2PJK1"/>
<dbReference type="InterPro" id="IPR006913">
    <property type="entry name" value="CENP-V/GFA"/>
</dbReference>
<protein>
    <recommendedName>
        <fullName evidence="5">CENP-V/GFA domain-containing protein</fullName>
    </recommendedName>
</protein>
<dbReference type="GO" id="GO:0016846">
    <property type="term" value="F:carbon-sulfur lyase activity"/>
    <property type="evidence" value="ECO:0007669"/>
    <property type="project" value="InterPro"/>
</dbReference>
<accession>A0A0D2PJK1</accession>
<dbReference type="PANTHER" id="PTHR33337">
    <property type="entry name" value="GFA DOMAIN-CONTAINING PROTEIN"/>
    <property type="match status" value="1"/>
</dbReference>
<evidence type="ECO:0000256" key="2">
    <source>
        <dbReference type="ARBA" id="ARBA00022723"/>
    </source>
</evidence>
<keyword evidence="3" id="KW-0862">Zinc</keyword>
<dbReference type="STRING" id="945553.A0A0D2PJK1"/>
<dbReference type="Proteomes" id="UP000054270">
    <property type="component" value="Unassembled WGS sequence"/>
</dbReference>
<dbReference type="OrthoDB" id="9970124at2759"/>
<evidence type="ECO:0000256" key="3">
    <source>
        <dbReference type="ARBA" id="ARBA00022833"/>
    </source>
</evidence>
<evidence type="ECO:0000256" key="4">
    <source>
        <dbReference type="ARBA" id="ARBA00023239"/>
    </source>
</evidence>
<proteinExistence type="inferred from homology"/>
<organism evidence="6 7">
    <name type="scientific">Hypholoma sublateritium (strain FD-334 SS-4)</name>
    <dbReference type="NCBI Taxonomy" id="945553"/>
    <lineage>
        <taxon>Eukaryota</taxon>
        <taxon>Fungi</taxon>
        <taxon>Dikarya</taxon>
        <taxon>Basidiomycota</taxon>
        <taxon>Agaricomycotina</taxon>
        <taxon>Agaricomycetes</taxon>
        <taxon>Agaricomycetidae</taxon>
        <taxon>Agaricales</taxon>
        <taxon>Agaricineae</taxon>
        <taxon>Strophariaceae</taxon>
        <taxon>Hypholoma</taxon>
    </lineage>
</organism>
<name>A0A0D2PJK1_HYPSF</name>
<dbReference type="Pfam" id="PF04828">
    <property type="entry name" value="GFA"/>
    <property type="match status" value="1"/>
</dbReference>
<dbReference type="SUPFAM" id="SSF51316">
    <property type="entry name" value="Mss4-like"/>
    <property type="match status" value="1"/>
</dbReference>
<evidence type="ECO:0000259" key="5">
    <source>
        <dbReference type="PROSITE" id="PS51891"/>
    </source>
</evidence>
<dbReference type="InterPro" id="IPR011057">
    <property type="entry name" value="Mss4-like_sf"/>
</dbReference>
<feature type="domain" description="CENP-V/GFA" evidence="5">
    <location>
        <begin position="20"/>
        <end position="143"/>
    </location>
</feature>